<dbReference type="OrthoDB" id="9807744at2"/>
<keyword evidence="4" id="KW-1185">Reference proteome</keyword>
<protein>
    <submittedName>
        <fullName evidence="3">DUF418 domain-containing protein</fullName>
    </submittedName>
</protein>
<accession>A0A4R6BIU1</accession>
<feature type="transmembrane region" description="Helical" evidence="1">
    <location>
        <begin position="48"/>
        <end position="72"/>
    </location>
</feature>
<comment type="caution">
    <text evidence="3">The sequence shown here is derived from an EMBL/GenBank/DDBJ whole genome shotgun (WGS) entry which is preliminary data.</text>
</comment>
<name>A0A4R6BIU1_9STAP</name>
<feature type="transmembrane region" description="Helical" evidence="1">
    <location>
        <begin position="84"/>
        <end position="106"/>
    </location>
</feature>
<sequence length="377" mass="43435">MKRIYSLDILRGFSLLGIILMNIVGFTHDIFHLDPFFTFQYGLNRVLYAFNILFIQQSFYPIFAFLFGYGLMMMKDSADKRGDAFLPIIYRRLIALFVFGILHGIFLFSGDILQTYAVVMLIGAPLLFVDKKFSVIASIILFGYYVMNHIVPFVVNGLKLPRYDYVINDADRAAYVAQVFNSGHYADIIALNAQHFFQYFFVTDVQGLLFRLSSLLPLMLMGSYARRTGWFERVIEDKRNIKWAIGLMISGLALKSLSLIFYGRYSAEAAGGYIGGVMVAASYMISIIKLSESSRFRQITGPMSLLGRMSFTVYILQSVIMFIITYSFKLYGQLNLIETYSIALVIYMSLIAFSWRYFSRFKQGPLEYLWRKITYLK</sequence>
<keyword evidence="1" id="KW-0472">Membrane</keyword>
<feature type="domain" description="DUF418" evidence="2">
    <location>
        <begin position="227"/>
        <end position="377"/>
    </location>
</feature>
<feature type="transmembrane region" description="Helical" evidence="1">
    <location>
        <begin position="311"/>
        <end position="328"/>
    </location>
</feature>
<dbReference type="Pfam" id="PF04235">
    <property type="entry name" value="DUF418"/>
    <property type="match status" value="1"/>
</dbReference>
<keyword evidence="1" id="KW-1133">Transmembrane helix</keyword>
<dbReference type="AlphaFoldDB" id="A0A4R6BIU1"/>
<dbReference type="EMBL" id="SCWE01000003">
    <property type="protein sequence ID" value="TDM01582.1"/>
    <property type="molecule type" value="Genomic_DNA"/>
</dbReference>
<proteinExistence type="predicted"/>
<dbReference type="RefSeq" id="WP_133430304.1">
    <property type="nucleotide sequence ID" value="NZ_BMCC01000001.1"/>
</dbReference>
<dbReference type="InterPro" id="IPR052529">
    <property type="entry name" value="Bact_Transport_Assoc"/>
</dbReference>
<dbReference type="PANTHER" id="PTHR30590">
    <property type="entry name" value="INNER MEMBRANE PROTEIN"/>
    <property type="match status" value="1"/>
</dbReference>
<organism evidence="3 4">
    <name type="scientific">Macrococcus hajekii</name>
    <dbReference type="NCBI Taxonomy" id="198482"/>
    <lineage>
        <taxon>Bacteria</taxon>
        <taxon>Bacillati</taxon>
        <taxon>Bacillota</taxon>
        <taxon>Bacilli</taxon>
        <taxon>Bacillales</taxon>
        <taxon>Staphylococcaceae</taxon>
        <taxon>Macrococcus</taxon>
    </lineage>
</organism>
<keyword evidence="1" id="KW-0812">Transmembrane</keyword>
<evidence type="ECO:0000256" key="1">
    <source>
        <dbReference type="SAM" id="Phobius"/>
    </source>
</evidence>
<feature type="transmembrane region" description="Helical" evidence="1">
    <location>
        <begin position="196"/>
        <end position="220"/>
    </location>
</feature>
<gene>
    <name evidence="3" type="ORF">ERX37_08800</name>
</gene>
<feature type="transmembrane region" description="Helical" evidence="1">
    <location>
        <begin position="340"/>
        <end position="358"/>
    </location>
</feature>
<dbReference type="Proteomes" id="UP000295328">
    <property type="component" value="Unassembled WGS sequence"/>
</dbReference>
<evidence type="ECO:0000313" key="4">
    <source>
        <dbReference type="Proteomes" id="UP000295328"/>
    </source>
</evidence>
<reference evidence="3 4" key="1">
    <citation type="submission" date="2019-01" db="EMBL/GenBank/DDBJ databases">
        <title>Draft genome sequences of the type strains of six Macrococcus species.</title>
        <authorList>
            <person name="Mazhar S."/>
            <person name="Altermann E."/>
            <person name="Hill C."/>
            <person name="Mcauliffe O."/>
        </authorList>
    </citation>
    <scope>NUCLEOTIDE SEQUENCE [LARGE SCALE GENOMIC DNA]</scope>
    <source>
        <strain evidence="3 4">CCM4809</strain>
    </source>
</reference>
<feature type="transmembrane region" description="Helical" evidence="1">
    <location>
        <begin position="136"/>
        <end position="155"/>
    </location>
</feature>
<dbReference type="PANTHER" id="PTHR30590:SF2">
    <property type="entry name" value="INNER MEMBRANE PROTEIN"/>
    <property type="match status" value="1"/>
</dbReference>
<feature type="transmembrane region" description="Helical" evidence="1">
    <location>
        <begin position="9"/>
        <end position="28"/>
    </location>
</feature>
<feature type="transmembrane region" description="Helical" evidence="1">
    <location>
        <begin position="241"/>
        <end position="263"/>
    </location>
</feature>
<evidence type="ECO:0000259" key="2">
    <source>
        <dbReference type="Pfam" id="PF04235"/>
    </source>
</evidence>
<evidence type="ECO:0000313" key="3">
    <source>
        <dbReference type="EMBL" id="TDM01582.1"/>
    </source>
</evidence>
<dbReference type="InterPro" id="IPR007349">
    <property type="entry name" value="DUF418"/>
</dbReference>
<feature type="transmembrane region" description="Helical" evidence="1">
    <location>
        <begin position="269"/>
        <end position="290"/>
    </location>
</feature>
<feature type="transmembrane region" description="Helical" evidence="1">
    <location>
        <begin position="112"/>
        <end position="129"/>
    </location>
</feature>